<proteinExistence type="predicted"/>
<sequence>MRAELIMFLVSDLRPELIAAIAERLTEHADLPVVAIGLPRSTPPGDGSRCCSSPEVLAAEYHSSTARPLVSGDLLATWVTSFNE</sequence>
<dbReference type="Gramene" id="OPUNC05G17000.1">
    <property type="protein sequence ID" value="OPUNC05G17000.1"/>
    <property type="gene ID" value="OPUNC05G17000"/>
</dbReference>
<dbReference type="Proteomes" id="UP000026962">
    <property type="component" value="Chromosome 5"/>
</dbReference>
<reference evidence="1" key="1">
    <citation type="submission" date="2015-04" db="UniProtKB">
        <authorList>
            <consortium name="EnsemblPlants"/>
        </authorList>
    </citation>
    <scope>IDENTIFICATION</scope>
</reference>
<dbReference type="HOGENOM" id="CLU_2531382_0_0_1"/>
<dbReference type="AlphaFoldDB" id="A0A0E0L3G5"/>
<protein>
    <submittedName>
        <fullName evidence="1">Uncharacterized protein</fullName>
    </submittedName>
</protein>
<reference evidence="1" key="2">
    <citation type="submission" date="2018-05" db="EMBL/GenBank/DDBJ databases">
        <title>OpunRS2 (Oryza punctata Reference Sequence Version 2).</title>
        <authorList>
            <person name="Zhang J."/>
            <person name="Kudrna D."/>
            <person name="Lee S."/>
            <person name="Talag J."/>
            <person name="Welchert J."/>
            <person name="Wing R.A."/>
        </authorList>
    </citation>
    <scope>NUCLEOTIDE SEQUENCE [LARGE SCALE GENOMIC DNA]</scope>
</reference>
<name>A0A0E0L3G5_ORYPU</name>
<keyword evidence="2" id="KW-1185">Reference proteome</keyword>
<organism evidence="1">
    <name type="scientific">Oryza punctata</name>
    <name type="common">Red rice</name>
    <dbReference type="NCBI Taxonomy" id="4537"/>
    <lineage>
        <taxon>Eukaryota</taxon>
        <taxon>Viridiplantae</taxon>
        <taxon>Streptophyta</taxon>
        <taxon>Embryophyta</taxon>
        <taxon>Tracheophyta</taxon>
        <taxon>Spermatophyta</taxon>
        <taxon>Magnoliopsida</taxon>
        <taxon>Liliopsida</taxon>
        <taxon>Poales</taxon>
        <taxon>Poaceae</taxon>
        <taxon>BOP clade</taxon>
        <taxon>Oryzoideae</taxon>
        <taxon>Oryzeae</taxon>
        <taxon>Oryzinae</taxon>
        <taxon>Oryza</taxon>
    </lineage>
</organism>
<accession>A0A0E0L3G5</accession>
<dbReference type="EnsemblPlants" id="OPUNC05G17000.1">
    <property type="protein sequence ID" value="OPUNC05G17000.1"/>
    <property type="gene ID" value="OPUNC05G17000"/>
</dbReference>
<evidence type="ECO:0000313" key="2">
    <source>
        <dbReference type="Proteomes" id="UP000026962"/>
    </source>
</evidence>
<evidence type="ECO:0000313" key="1">
    <source>
        <dbReference type="EnsemblPlants" id="OPUNC05G17000.1"/>
    </source>
</evidence>